<accession>A0A7S4L8N7</accession>
<dbReference type="SFLD" id="SFLDS00019">
    <property type="entry name" value="Glutathione_Transferase_(cytos"/>
    <property type="match status" value="1"/>
</dbReference>
<dbReference type="Pfam" id="PF02798">
    <property type="entry name" value="GST_N"/>
    <property type="match status" value="1"/>
</dbReference>
<evidence type="ECO:0008006" key="4">
    <source>
        <dbReference type="Google" id="ProtNLM"/>
    </source>
</evidence>
<evidence type="ECO:0000313" key="3">
    <source>
        <dbReference type="EMBL" id="CAE2318485.1"/>
    </source>
</evidence>
<dbReference type="PROSITE" id="PS50405">
    <property type="entry name" value="GST_CTER"/>
    <property type="match status" value="1"/>
</dbReference>
<dbReference type="InterPro" id="IPR040079">
    <property type="entry name" value="Glutathione_S-Trfase"/>
</dbReference>
<dbReference type="CDD" id="cd03192">
    <property type="entry name" value="GST_C_Sigma_like"/>
    <property type="match status" value="1"/>
</dbReference>
<dbReference type="GO" id="GO:0006749">
    <property type="term" value="P:glutathione metabolic process"/>
    <property type="evidence" value="ECO:0007669"/>
    <property type="project" value="TreeGrafter"/>
</dbReference>
<dbReference type="SFLD" id="SFLDG00363">
    <property type="entry name" value="AMPS_(cytGST):_Alpha-__Mu-__Pi"/>
    <property type="match status" value="1"/>
</dbReference>
<name>A0A7S4L8N7_GUITH</name>
<dbReference type="InterPro" id="IPR036282">
    <property type="entry name" value="Glutathione-S-Trfase_C_sf"/>
</dbReference>
<dbReference type="InterPro" id="IPR010987">
    <property type="entry name" value="Glutathione-S-Trfase_C-like"/>
</dbReference>
<dbReference type="Gene3D" id="3.40.30.10">
    <property type="entry name" value="Glutaredoxin"/>
    <property type="match status" value="1"/>
</dbReference>
<dbReference type="SUPFAM" id="SSF47616">
    <property type="entry name" value="GST C-terminal domain-like"/>
    <property type="match status" value="1"/>
</dbReference>
<dbReference type="InterPro" id="IPR050213">
    <property type="entry name" value="GST_superfamily"/>
</dbReference>
<dbReference type="InterPro" id="IPR004046">
    <property type="entry name" value="GST_C"/>
</dbReference>
<dbReference type="PROSITE" id="PS50404">
    <property type="entry name" value="GST_NTER"/>
    <property type="match status" value="1"/>
</dbReference>
<dbReference type="Gene3D" id="1.20.1050.10">
    <property type="match status" value="1"/>
</dbReference>
<dbReference type="Pfam" id="PF14497">
    <property type="entry name" value="GST_C_3"/>
    <property type="match status" value="1"/>
</dbReference>
<proteinExistence type="predicted"/>
<evidence type="ECO:0000259" key="1">
    <source>
        <dbReference type="PROSITE" id="PS50404"/>
    </source>
</evidence>
<dbReference type="AlphaFoldDB" id="A0A7S4L8N7"/>
<dbReference type="OMA" id="RFERENW"/>
<organism evidence="3">
    <name type="scientific">Guillardia theta</name>
    <name type="common">Cryptophyte</name>
    <name type="synonym">Cryptomonas phi</name>
    <dbReference type="NCBI Taxonomy" id="55529"/>
    <lineage>
        <taxon>Eukaryota</taxon>
        <taxon>Cryptophyceae</taxon>
        <taxon>Pyrenomonadales</taxon>
        <taxon>Geminigeraceae</taxon>
        <taxon>Guillardia</taxon>
    </lineage>
</organism>
<feature type="domain" description="GST C-terminal" evidence="2">
    <location>
        <begin position="92"/>
        <end position="219"/>
    </location>
</feature>
<dbReference type="EMBL" id="HBKN01033079">
    <property type="protein sequence ID" value="CAE2318485.1"/>
    <property type="molecule type" value="Transcribed_RNA"/>
</dbReference>
<gene>
    <name evidence="3" type="ORF">GTHE00462_LOCUS25731</name>
</gene>
<dbReference type="InterPro" id="IPR004045">
    <property type="entry name" value="Glutathione_S-Trfase_N"/>
</dbReference>
<dbReference type="SFLD" id="SFLDG01205">
    <property type="entry name" value="AMPS.1"/>
    <property type="match status" value="1"/>
</dbReference>
<dbReference type="InterPro" id="IPR036249">
    <property type="entry name" value="Thioredoxin-like_sf"/>
</dbReference>
<dbReference type="GO" id="GO:0004364">
    <property type="term" value="F:glutathione transferase activity"/>
    <property type="evidence" value="ECO:0007669"/>
    <property type="project" value="TreeGrafter"/>
</dbReference>
<reference evidence="3" key="1">
    <citation type="submission" date="2021-01" db="EMBL/GenBank/DDBJ databases">
        <authorList>
            <person name="Corre E."/>
            <person name="Pelletier E."/>
            <person name="Niang G."/>
            <person name="Scheremetjew M."/>
            <person name="Finn R."/>
            <person name="Kale V."/>
            <person name="Holt S."/>
            <person name="Cochrane G."/>
            <person name="Meng A."/>
            <person name="Brown T."/>
            <person name="Cohen L."/>
        </authorList>
    </citation>
    <scope>NUCLEOTIDE SEQUENCE</scope>
    <source>
        <strain evidence="3">CCMP 2712</strain>
    </source>
</reference>
<protein>
    <recommendedName>
        <fullName evidence="4">Glutathione S-transferase</fullName>
    </recommendedName>
</protein>
<dbReference type="CDD" id="cd03039">
    <property type="entry name" value="GST_N_Sigma_like"/>
    <property type="match status" value="1"/>
</dbReference>
<dbReference type="PANTHER" id="PTHR11571:SF150">
    <property type="entry name" value="GLUTATHIONE S-TRANSFERASE"/>
    <property type="match status" value="1"/>
</dbReference>
<sequence>MTIKLTYFNLRGLAEHTRYMLHIAGVEYEDNRYPIDVANGFKRPEFDADQAKGVFDMNMGRIPLLEIDGQVIGQSRPIARYVARKYGFMGDNDIEAAQVDAAFEHVKDIVDAYQKPRSITDEAAKKEAIEKWFSTDLPTWYGKLEKSLALTSKKDGCAVGSKLSLADIGIYYLAIFFFDDKAANKAAWEKCPKMKAVVEAVANHPKVKEWEAKRPDTVM</sequence>
<evidence type="ECO:0000259" key="2">
    <source>
        <dbReference type="PROSITE" id="PS50405"/>
    </source>
</evidence>
<dbReference type="SUPFAM" id="SSF52833">
    <property type="entry name" value="Thioredoxin-like"/>
    <property type="match status" value="1"/>
</dbReference>
<feature type="domain" description="GST N-terminal" evidence="1">
    <location>
        <begin position="1"/>
        <end position="90"/>
    </location>
</feature>
<dbReference type="PANTHER" id="PTHR11571">
    <property type="entry name" value="GLUTATHIONE S-TRANSFERASE"/>
    <property type="match status" value="1"/>
</dbReference>